<protein>
    <recommendedName>
        <fullName evidence="3">Secreted protein</fullName>
    </recommendedName>
</protein>
<proteinExistence type="predicted"/>
<organism evidence="1 2">
    <name type="scientific">Aspergillus keveii</name>
    <dbReference type="NCBI Taxonomy" id="714993"/>
    <lineage>
        <taxon>Eukaryota</taxon>
        <taxon>Fungi</taxon>
        <taxon>Dikarya</taxon>
        <taxon>Ascomycota</taxon>
        <taxon>Pezizomycotina</taxon>
        <taxon>Eurotiomycetes</taxon>
        <taxon>Eurotiomycetidae</taxon>
        <taxon>Eurotiales</taxon>
        <taxon>Aspergillaceae</taxon>
        <taxon>Aspergillus</taxon>
        <taxon>Aspergillus subgen. Nidulantes</taxon>
    </lineage>
</organism>
<name>A0ABR4GLU1_9EURO</name>
<sequence>MDLAALWGLVGSATIPAEIGSLLFQWSYIVRVHLPDSQLEYHCGTFYSFRALRFIYNADMTPSRYFQNCIPLLISADPPQSRVLH</sequence>
<reference evidence="1 2" key="1">
    <citation type="submission" date="2024-07" db="EMBL/GenBank/DDBJ databases">
        <title>Section-level genome sequencing and comparative genomics of Aspergillus sections Usti and Cavernicolus.</title>
        <authorList>
            <consortium name="Lawrence Berkeley National Laboratory"/>
            <person name="Nybo J.L."/>
            <person name="Vesth T.C."/>
            <person name="Theobald S."/>
            <person name="Frisvad J.C."/>
            <person name="Larsen T.O."/>
            <person name="Kjaerboelling I."/>
            <person name="Rothschild-Mancinelli K."/>
            <person name="Lyhne E.K."/>
            <person name="Kogle M.E."/>
            <person name="Barry K."/>
            <person name="Clum A."/>
            <person name="Na H."/>
            <person name="Ledsgaard L."/>
            <person name="Lin J."/>
            <person name="Lipzen A."/>
            <person name="Kuo A."/>
            <person name="Riley R."/>
            <person name="Mondo S."/>
            <person name="Labutti K."/>
            <person name="Haridas S."/>
            <person name="Pangalinan J."/>
            <person name="Salamov A.A."/>
            <person name="Simmons B.A."/>
            <person name="Magnuson J.K."/>
            <person name="Chen J."/>
            <person name="Drula E."/>
            <person name="Henrissat B."/>
            <person name="Wiebenga A."/>
            <person name="Lubbers R.J."/>
            <person name="Gomes A.C."/>
            <person name="Makela M.R."/>
            <person name="Stajich J."/>
            <person name="Grigoriev I.V."/>
            <person name="Mortensen U.H."/>
            <person name="De Vries R.P."/>
            <person name="Baker S.E."/>
            <person name="Andersen M.R."/>
        </authorList>
    </citation>
    <scope>NUCLEOTIDE SEQUENCE [LARGE SCALE GENOMIC DNA]</scope>
    <source>
        <strain evidence="1 2">CBS 209.92</strain>
    </source>
</reference>
<dbReference type="Proteomes" id="UP001610563">
    <property type="component" value="Unassembled WGS sequence"/>
</dbReference>
<evidence type="ECO:0008006" key="3">
    <source>
        <dbReference type="Google" id="ProtNLM"/>
    </source>
</evidence>
<dbReference type="EMBL" id="JBFTWV010000005">
    <property type="protein sequence ID" value="KAL2800043.1"/>
    <property type="molecule type" value="Genomic_DNA"/>
</dbReference>
<comment type="caution">
    <text evidence="1">The sequence shown here is derived from an EMBL/GenBank/DDBJ whole genome shotgun (WGS) entry which is preliminary data.</text>
</comment>
<evidence type="ECO:0000313" key="2">
    <source>
        <dbReference type="Proteomes" id="UP001610563"/>
    </source>
</evidence>
<keyword evidence="2" id="KW-1185">Reference proteome</keyword>
<evidence type="ECO:0000313" key="1">
    <source>
        <dbReference type="EMBL" id="KAL2800043.1"/>
    </source>
</evidence>
<gene>
    <name evidence="1" type="ORF">BJX66DRAFT_292194</name>
</gene>
<feature type="non-terminal residue" evidence="1">
    <location>
        <position position="85"/>
    </location>
</feature>
<accession>A0ABR4GLU1</accession>